<feature type="region of interest" description="Disordered" evidence="7">
    <location>
        <begin position="784"/>
        <end position="819"/>
    </location>
</feature>
<dbReference type="NCBIfam" id="TIGR02937">
    <property type="entry name" value="sigma70-ECF"/>
    <property type="match status" value="1"/>
</dbReference>
<feature type="compositionally biased region" description="Polar residues" evidence="7">
    <location>
        <begin position="801"/>
        <end position="819"/>
    </location>
</feature>
<dbReference type="SMART" id="SM00248">
    <property type="entry name" value="ANK"/>
    <property type="match status" value="1"/>
</dbReference>
<dbReference type="Pfam" id="PF04545">
    <property type="entry name" value="Sigma70_r4"/>
    <property type="match status" value="1"/>
</dbReference>
<dbReference type="InterPro" id="IPR036770">
    <property type="entry name" value="Ankyrin_rpt-contain_sf"/>
</dbReference>
<reference evidence="10 11" key="1">
    <citation type="submission" date="2019-09" db="EMBL/GenBank/DDBJ databases">
        <authorList>
            <person name="Depoorter E."/>
        </authorList>
    </citation>
    <scope>NUCLEOTIDE SEQUENCE [LARGE SCALE GENOMIC DNA]</scope>
    <source>
        <strain evidence="10">LMG 30113</strain>
    </source>
</reference>
<keyword evidence="2 6" id="KW-0731">Sigma factor</keyword>
<dbReference type="RefSeq" id="WP_081896844.1">
    <property type="nucleotide sequence ID" value="NZ_CABVQD010000056.1"/>
</dbReference>
<sequence>MTKPAQDAVRPIGRLFKIAVSAGVESAVKLHISRGDNLECRDEKGLTPLMIAASRNRAGVCRLLIAAGADVFATDHAGRNALAIAREFGASSALEIIAATLDRLASKENLAAKGSTTVDDIDPSAIALRNLTTGHDPEPHANAEGVATGSSPEQKHHKYTDNTENSAAEHFEDTSLQSNVVPDEQSKALNLRAEDHQPAIELTFGDWEAVVMTEPPQEDMKVVTAEAERQRHIDSHMPIDHSAGWDDFEAFLPELASPPPRVGDHEFRQSLRKLLLRALREGSVPRLAIEDALFMREDGEDHSHRVQATLELILDDLGADIDERLEFSSEIPCDNFEVFVDPVETAAEEVEVDGAILHFEELLSDGNDPLRMYYRAIAKHSLLTAEQEIELGRKMEEAASNALDALAIWPLGLKHFFSEISKANTGVSSLSSIVVLASSNAEEADSNADSDESFDIESDFDIDQGDDGALTSIEGTTPVIDDVLEVFSNIRALVTESPRREVAEEIRSELGRIRFRRPFLIGLDKVALVDRHPSATAYRSSIAQLVHCRNQMAQANVRLVMDLARRRRHSGLSLEDLIQEGNLGLLKAIDRFDWRRGFRFSTMATWWIKQQLGRGICDTALTIRLPVHVHEKVSRSSWEIERQERMHGKSASLAEKAAICNMPLDKYELVARALSDPLSIVDAKQEGWFKSEDVDEPFTSLAASEEARLVDNLLAKLKPNEAEVLRLRFGIQVNEHKTLEQVGEIFGVTRERIRQIEAKAMRKLLSAPYYDPIAKALGRAPLRHQTAPAEEDISIGDDTTRTNTTSAHSSLSETQESSDVSCPVAVTSAPISNSVPNTVPKSLQRLIDLAHQLGVSVTRDPSGSGTDFVFGEIEQQNIKARKLIRDLIEMGYTWQPGKGYRQ</sequence>
<evidence type="ECO:0000256" key="4">
    <source>
        <dbReference type="ARBA" id="ARBA00023163"/>
    </source>
</evidence>
<dbReference type="PROSITE" id="PS00716">
    <property type="entry name" value="SIGMA70_2"/>
    <property type="match status" value="1"/>
</dbReference>
<dbReference type="InterPro" id="IPR000943">
    <property type="entry name" value="RNA_pol_sigma70"/>
</dbReference>
<dbReference type="CDD" id="cd06171">
    <property type="entry name" value="Sigma70_r4"/>
    <property type="match status" value="1"/>
</dbReference>
<protein>
    <recommendedName>
        <fullName evidence="6">RNA polymerase sigma factor</fullName>
    </recommendedName>
</protein>
<dbReference type="GO" id="GO:0003677">
    <property type="term" value="F:DNA binding"/>
    <property type="evidence" value="ECO:0007669"/>
    <property type="project" value="UniProtKB-KW"/>
</dbReference>
<keyword evidence="3 6" id="KW-0238">DNA-binding</keyword>
<evidence type="ECO:0000256" key="7">
    <source>
        <dbReference type="SAM" id="MobiDB-lite"/>
    </source>
</evidence>
<dbReference type="Pfam" id="PF04542">
    <property type="entry name" value="Sigma70_r2"/>
    <property type="match status" value="1"/>
</dbReference>
<evidence type="ECO:0000259" key="9">
    <source>
        <dbReference type="PROSITE" id="PS00716"/>
    </source>
</evidence>
<dbReference type="PANTHER" id="PTHR30603:SF47">
    <property type="entry name" value="RNA POLYMERASE SIGMA FACTOR SIGD, CHLOROPLASTIC"/>
    <property type="match status" value="1"/>
</dbReference>
<evidence type="ECO:0000256" key="2">
    <source>
        <dbReference type="ARBA" id="ARBA00023082"/>
    </source>
</evidence>
<dbReference type="InterPro" id="IPR007630">
    <property type="entry name" value="RNA_pol_sigma70_r4"/>
</dbReference>
<feature type="domain" description="RNA polymerase sigma-70" evidence="9">
    <location>
        <begin position="738"/>
        <end position="764"/>
    </location>
</feature>
<evidence type="ECO:0000256" key="6">
    <source>
        <dbReference type="RuleBase" id="RU362124"/>
    </source>
</evidence>
<dbReference type="PROSITE" id="PS50088">
    <property type="entry name" value="ANK_REPEAT"/>
    <property type="match status" value="1"/>
</dbReference>
<feature type="region of interest" description="Disordered" evidence="7">
    <location>
        <begin position="131"/>
        <end position="163"/>
    </location>
</feature>
<feature type="domain" description="RNA polymerase sigma-70" evidence="8">
    <location>
        <begin position="576"/>
        <end position="589"/>
    </location>
</feature>
<dbReference type="InterPro" id="IPR036388">
    <property type="entry name" value="WH-like_DNA-bd_sf"/>
</dbReference>
<dbReference type="InterPro" id="IPR013324">
    <property type="entry name" value="RNA_pol_sigma_r3/r4-like"/>
</dbReference>
<dbReference type="InterPro" id="IPR050239">
    <property type="entry name" value="Sigma-70_RNA_pol_init_factors"/>
</dbReference>
<evidence type="ECO:0000256" key="3">
    <source>
        <dbReference type="ARBA" id="ARBA00023125"/>
    </source>
</evidence>
<dbReference type="InterPro" id="IPR009042">
    <property type="entry name" value="RNA_pol_sigma70_r1_2"/>
</dbReference>
<name>A0A6J5F4R1_9BURK</name>
<comment type="similarity">
    <text evidence="6">Belongs to the sigma-70 factor family.</text>
</comment>
<keyword evidence="11" id="KW-1185">Reference proteome</keyword>
<keyword evidence="1 6" id="KW-0805">Transcription regulation</keyword>
<comment type="function">
    <text evidence="6">Sigma factors are initiation factors that promote the attachment of RNA polymerase to specific initiation sites and are then released.</text>
</comment>
<dbReference type="PROSITE" id="PS50297">
    <property type="entry name" value="ANK_REP_REGION"/>
    <property type="match status" value="1"/>
</dbReference>
<dbReference type="Gene3D" id="1.25.40.20">
    <property type="entry name" value="Ankyrin repeat-containing domain"/>
    <property type="match status" value="1"/>
</dbReference>
<dbReference type="Pfam" id="PF00140">
    <property type="entry name" value="Sigma70_r1_2"/>
    <property type="match status" value="1"/>
</dbReference>
<dbReference type="PRINTS" id="PR00046">
    <property type="entry name" value="SIGMA70FCT"/>
</dbReference>
<evidence type="ECO:0000256" key="1">
    <source>
        <dbReference type="ARBA" id="ARBA00023015"/>
    </source>
</evidence>
<organism evidence="10 11">
    <name type="scientific">Burkholderia paludis</name>
    <dbReference type="NCBI Taxonomy" id="1506587"/>
    <lineage>
        <taxon>Bacteria</taxon>
        <taxon>Pseudomonadati</taxon>
        <taxon>Pseudomonadota</taxon>
        <taxon>Betaproteobacteria</taxon>
        <taxon>Burkholderiales</taxon>
        <taxon>Burkholderiaceae</taxon>
        <taxon>Burkholderia</taxon>
        <taxon>Burkholderia cepacia complex</taxon>
    </lineage>
</organism>
<dbReference type="InterPro" id="IPR014284">
    <property type="entry name" value="RNA_pol_sigma-70_dom"/>
</dbReference>
<dbReference type="Gene3D" id="1.10.601.10">
    <property type="entry name" value="RNA Polymerase Primary Sigma Factor"/>
    <property type="match status" value="2"/>
</dbReference>
<evidence type="ECO:0000259" key="8">
    <source>
        <dbReference type="PROSITE" id="PS00715"/>
    </source>
</evidence>
<dbReference type="GO" id="GO:0006352">
    <property type="term" value="P:DNA-templated transcription initiation"/>
    <property type="evidence" value="ECO:0007669"/>
    <property type="project" value="InterPro"/>
</dbReference>
<feature type="repeat" description="ANK" evidence="5">
    <location>
        <begin position="44"/>
        <end position="76"/>
    </location>
</feature>
<evidence type="ECO:0000313" key="10">
    <source>
        <dbReference type="EMBL" id="VWC47271.1"/>
    </source>
</evidence>
<dbReference type="EMBL" id="CABVQD010000056">
    <property type="protein sequence ID" value="VWC47271.1"/>
    <property type="molecule type" value="Genomic_DNA"/>
</dbReference>
<evidence type="ECO:0000256" key="5">
    <source>
        <dbReference type="PROSITE-ProRule" id="PRU00023"/>
    </source>
</evidence>
<dbReference type="PROSITE" id="PS00715">
    <property type="entry name" value="SIGMA70_1"/>
    <property type="match status" value="1"/>
</dbReference>
<dbReference type="InterPro" id="IPR007627">
    <property type="entry name" value="RNA_pol_sigma70_r2"/>
</dbReference>
<proteinExistence type="inferred from homology"/>
<dbReference type="InterPro" id="IPR013325">
    <property type="entry name" value="RNA_pol_sigma_r2"/>
</dbReference>
<dbReference type="PANTHER" id="PTHR30603">
    <property type="entry name" value="RNA POLYMERASE SIGMA FACTOR RPO"/>
    <property type="match status" value="1"/>
</dbReference>
<gene>
    <name evidence="10" type="ORF">BPA30113_07414</name>
</gene>
<dbReference type="Gene3D" id="1.10.10.10">
    <property type="entry name" value="Winged helix-like DNA-binding domain superfamily/Winged helix DNA-binding domain"/>
    <property type="match status" value="1"/>
</dbReference>
<dbReference type="Pfam" id="PF12796">
    <property type="entry name" value="Ank_2"/>
    <property type="match status" value="1"/>
</dbReference>
<dbReference type="SUPFAM" id="SSF48403">
    <property type="entry name" value="Ankyrin repeat"/>
    <property type="match status" value="1"/>
</dbReference>
<dbReference type="AlphaFoldDB" id="A0A6J5F4R1"/>
<keyword evidence="4 6" id="KW-0804">Transcription</keyword>
<dbReference type="SUPFAM" id="SSF88946">
    <property type="entry name" value="Sigma2 domain of RNA polymerase sigma factors"/>
    <property type="match status" value="1"/>
</dbReference>
<dbReference type="SUPFAM" id="SSF88659">
    <property type="entry name" value="Sigma3 and sigma4 domains of RNA polymerase sigma factors"/>
    <property type="match status" value="1"/>
</dbReference>
<accession>A0A6J5F4R1</accession>
<evidence type="ECO:0000313" key="11">
    <source>
        <dbReference type="Proteomes" id="UP000494330"/>
    </source>
</evidence>
<dbReference type="InterPro" id="IPR002110">
    <property type="entry name" value="Ankyrin_rpt"/>
</dbReference>
<dbReference type="Proteomes" id="UP000494330">
    <property type="component" value="Unassembled WGS sequence"/>
</dbReference>
<keyword evidence="5" id="KW-0040">ANK repeat</keyword>
<dbReference type="GO" id="GO:0016987">
    <property type="term" value="F:sigma factor activity"/>
    <property type="evidence" value="ECO:0007669"/>
    <property type="project" value="UniProtKB-KW"/>
</dbReference>